<sequence length="243" mass="28262">MNDPFGLQNPQEIYVNKERILEIERQEINDSISYLSLSTRLSKVPVYTALQIILRKIQGESNKVDQLSEAEIIKYYRSILLVLKSEMSSPEKNIIIETEMLPNPITGEFLDFLVKESFAERNDLGSWQQFASKSAEFFIPIVKIKKFLLIINRYQNIYPQKSTTSTQARQEFLIKIYKDLSKEDQALLDDKPQGKHGIKDKVRKSISDKEFTLHFADIDHNFANAWKAVRKILKNKNQFAEKG</sequence>
<accession>A0A5N4WQ26</accession>
<dbReference type="AlphaFoldDB" id="A0A5N4WQ26"/>
<reference evidence="1 2" key="1">
    <citation type="submission" date="2019-09" db="EMBL/GenBank/DDBJ databases">
        <title>Draft genome sequence of Acinetobacter tandoii W4-4-4 isolated from environmental water sample.</title>
        <authorList>
            <person name="Wee S.K."/>
            <person name="Yan B."/>
            <person name="Mustaffa S.B."/>
            <person name="Yap E.P.H."/>
        </authorList>
    </citation>
    <scope>NUCLEOTIDE SEQUENCE [LARGE SCALE GENOMIC DNA]</scope>
    <source>
        <strain evidence="1 2">W4-4-4</strain>
    </source>
</reference>
<dbReference type="RefSeq" id="WP_151504061.1">
    <property type="nucleotide sequence ID" value="NZ_VXLD01000002.1"/>
</dbReference>
<dbReference type="EMBL" id="VXLD01000002">
    <property type="protein sequence ID" value="KAB1857843.1"/>
    <property type="molecule type" value="Genomic_DNA"/>
</dbReference>
<evidence type="ECO:0000313" key="2">
    <source>
        <dbReference type="Proteomes" id="UP000325788"/>
    </source>
</evidence>
<protein>
    <submittedName>
        <fullName evidence="1">Uncharacterized protein</fullName>
    </submittedName>
</protein>
<proteinExistence type="predicted"/>
<gene>
    <name evidence="1" type="ORF">F4W09_03640</name>
</gene>
<comment type="caution">
    <text evidence="1">The sequence shown here is derived from an EMBL/GenBank/DDBJ whole genome shotgun (WGS) entry which is preliminary data.</text>
</comment>
<name>A0A5N4WQ26_9GAMM</name>
<evidence type="ECO:0000313" key="1">
    <source>
        <dbReference type="EMBL" id="KAB1857843.1"/>
    </source>
</evidence>
<dbReference type="Proteomes" id="UP000325788">
    <property type="component" value="Unassembled WGS sequence"/>
</dbReference>
<organism evidence="1 2">
    <name type="scientific">Acinetobacter tandoii</name>
    <dbReference type="NCBI Taxonomy" id="202954"/>
    <lineage>
        <taxon>Bacteria</taxon>
        <taxon>Pseudomonadati</taxon>
        <taxon>Pseudomonadota</taxon>
        <taxon>Gammaproteobacteria</taxon>
        <taxon>Moraxellales</taxon>
        <taxon>Moraxellaceae</taxon>
        <taxon>Acinetobacter</taxon>
    </lineage>
</organism>